<dbReference type="EMBL" id="JBHSTI010000008">
    <property type="protein sequence ID" value="MFC6237009.1"/>
    <property type="molecule type" value="Genomic_DNA"/>
</dbReference>
<organism evidence="1 2">
    <name type="scientific">Longivirga aurantiaca</name>
    <dbReference type="NCBI Taxonomy" id="1837743"/>
    <lineage>
        <taxon>Bacteria</taxon>
        <taxon>Bacillati</taxon>
        <taxon>Actinomycetota</taxon>
        <taxon>Actinomycetes</taxon>
        <taxon>Sporichthyales</taxon>
        <taxon>Sporichthyaceae</taxon>
        <taxon>Longivirga</taxon>
    </lineage>
</organism>
<evidence type="ECO:0000313" key="1">
    <source>
        <dbReference type="EMBL" id="MFC6237009.1"/>
    </source>
</evidence>
<proteinExistence type="predicted"/>
<dbReference type="RefSeq" id="WP_386764056.1">
    <property type="nucleotide sequence ID" value="NZ_JBHSTI010000008.1"/>
</dbReference>
<gene>
    <name evidence="1" type="ORF">ACFQGU_03915</name>
</gene>
<keyword evidence="2" id="KW-1185">Reference proteome</keyword>
<protein>
    <recommendedName>
        <fullName evidence="3">Methylmalonyl-CoA mutase</fullName>
    </recommendedName>
</protein>
<dbReference type="Proteomes" id="UP001596138">
    <property type="component" value="Unassembled WGS sequence"/>
</dbReference>
<accession>A0ABW1SY62</accession>
<reference evidence="2" key="1">
    <citation type="journal article" date="2019" name="Int. J. Syst. Evol. Microbiol.">
        <title>The Global Catalogue of Microorganisms (GCM) 10K type strain sequencing project: providing services to taxonomists for standard genome sequencing and annotation.</title>
        <authorList>
            <consortium name="The Broad Institute Genomics Platform"/>
            <consortium name="The Broad Institute Genome Sequencing Center for Infectious Disease"/>
            <person name="Wu L."/>
            <person name="Ma J."/>
        </authorList>
    </citation>
    <scope>NUCLEOTIDE SEQUENCE [LARGE SCALE GENOMIC DNA]</scope>
    <source>
        <strain evidence="2">CGMCC 4.7317</strain>
    </source>
</reference>
<evidence type="ECO:0008006" key="3">
    <source>
        <dbReference type="Google" id="ProtNLM"/>
    </source>
</evidence>
<evidence type="ECO:0000313" key="2">
    <source>
        <dbReference type="Proteomes" id="UP001596138"/>
    </source>
</evidence>
<comment type="caution">
    <text evidence="1">The sequence shown here is derived from an EMBL/GenBank/DDBJ whole genome shotgun (WGS) entry which is preliminary data.</text>
</comment>
<sequence length="94" mass="9826">MRIGIVGRHAEIMRGALALADEAGHDARGTLDDHEALLWVQQQQISALLIGGGVEPEPRDALLAACEQNDVRGVEVHGPANVGAILRGLSETGA</sequence>
<name>A0ABW1SY62_9ACTN</name>